<evidence type="ECO:0000256" key="2">
    <source>
        <dbReference type="ARBA" id="ARBA00022801"/>
    </source>
</evidence>
<evidence type="ECO:0000313" key="5">
    <source>
        <dbReference type="EMBL" id="SMD17203.1"/>
    </source>
</evidence>
<dbReference type="PROSITE" id="PS00523">
    <property type="entry name" value="SULFATASE_1"/>
    <property type="match status" value="1"/>
</dbReference>
<keyword evidence="3" id="KW-0732">Signal</keyword>
<dbReference type="RefSeq" id="WP_084292240.1">
    <property type="nucleotide sequence ID" value="NZ_FWYB01000022.1"/>
</dbReference>
<reference evidence="5 6" key="1">
    <citation type="submission" date="2017-04" db="EMBL/GenBank/DDBJ databases">
        <authorList>
            <person name="Afonso C.L."/>
            <person name="Miller P.J."/>
            <person name="Scott M.A."/>
            <person name="Spackman E."/>
            <person name="Goraichik I."/>
            <person name="Dimitrov K.M."/>
            <person name="Suarez D.L."/>
            <person name="Swayne D.E."/>
        </authorList>
    </citation>
    <scope>NUCLEOTIDE SEQUENCE [LARGE SCALE GENOMIC DNA]</scope>
    <source>
        <strain evidence="5 6">DSM 19625</strain>
    </source>
</reference>
<organism evidence="5 6">
    <name type="scientific">Pedobacter nyackensis</name>
    <dbReference type="NCBI Taxonomy" id="475255"/>
    <lineage>
        <taxon>Bacteria</taxon>
        <taxon>Pseudomonadati</taxon>
        <taxon>Bacteroidota</taxon>
        <taxon>Sphingobacteriia</taxon>
        <taxon>Sphingobacteriales</taxon>
        <taxon>Sphingobacteriaceae</taxon>
        <taxon>Pedobacter</taxon>
    </lineage>
</organism>
<dbReference type="OrthoDB" id="9764377at2"/>
<dbReference type="GO" id="GO:0016787">
    <property type="term" value="F:hydrolase activity"/>
    <property type="evidence" value="ECO:0007669"/>
    <property type="project" value="UniProtKB-KW"/>
</dbReference>
<evidence type="ECO:0000256" key="3">
    <source>
        <dbReference type="SAM" id="SignalP"/>
    </source>
</evidence>
<dbReference type="Gene3D" id="3.30.1120.10">
    <property type="match status" value="1"/>
</dbReference>
<dbReference type="CDD" id="cd16143">
    <property type="entry name" value="ARS_like"/>
    <property type="match status" value="1"/>
</dbReference>
<protein>
    <submittedName>
        <fullName evidence="5">Arylsulfatase A</fullName>
    </submittedName>
</protein>
<dbReference type="EMBL" id="FWYB01000022">
    <property type="protein sequence ID" value="SMD17203.1"/>
    <property type="molecule type" value="Genomic_DNA"/>
</dbReference>
<feature type="signal peptide" evidence="3">
    <location>
        <begin position="1"/>
        <end position="24"/>
    </location>
</feature>
<dbReference type="PROSITE" id="PS00149">
    <property type="entry name" value="SULFATASE_2"/>
    <property type="match status" value="1"/>
</dbReference>
<dbReference type="SUPFAM" id="SSF53649">
    <property type="entry name" value="Alkaline phosphatase-like"/>
    <property type="match status" value="1"/>
</dbReference>
<proteinExistence type="inferred from homology"/>
<dbReference type="Pfam" id="PF00884">
    <property type="entry name" value="Sulfatase"/>
    <property type="match status" value="1"/>
</dbReference>
<keyword evidence="2" id="KW-0378">Hydrolase</keyword>
<evidence type="ECO:0000256" key="1">
    <source>
        <dbReference type="ARBA" id="ARBA00008779"/>
    </source>
</evidence>
<keyword evidence="6" id="KW-1185">Reference proteome</keyword>
<dbReference type="Gene3D" id="3.40.720.10">
    <property type="entry name" value="Alkaline Phosphatase, subunit A"/>
    <property type="match status" value="1"/>
</dbReference>
<dbReference type="Proteomes" id="UP000192678">
    <property type="component" value="Unassembled WGS sequence"/>
</dbReference>
<gene>
    <name evidence="5" type="ORF">SAMN04488101_12215</name>
</gene>
<feature type="chain" id="PRO_5012958419" evidence="3">
    <location>
        <begin position="25"/>
        <end position="513"/>
    </location>
</feature>
<dbReference type="InterPro" id="IPR017850">
    <property type="entry name" value="Alkaline_phosphatase_core_sf"/>
</dbReference>
<dbReference type="InterPro" id="IPR024607">
    <property type="entry name" value="Sulfatase_CS"/>
</dbReference>
<dbReference type="InterPro" id="IPR052701">
    <property type="entry name" value="GAG_Ulvan_Degrading_Sulfatases"/>
</dbReference>
<evidence type="ECO:0000259" key="4">
    <source>
        <dbReference type="Pfam" id="PF00884"/>
    </source>
</evidence>
<dbReference type="STRING" id="475255.SAMN04488101_12215"/>
<comment type="similarity">
    <text evidence="1">Belongs to the sulfatase family.</text>
</comment>
<name>A0A1W2F5J8_9SPHI</name>
<sequence>MIKQKVNHGLLIAALLGIVLNVSAQTGVKQGKTQRPNVIYICADDLGYGDLSCYGATKIQTPNLDKLASSGVRFTDAHATSATCTPSRYAFMTGEYPWRKSGTGILPGDAALIIPTDKTTLPNLFKQAGYKTGIVGKWHLGLGKTIAKDWNNEIKPGPVEVGFEYSFIFPATADRVPTVFLDGYNVVALDPKDPIEVNYLAKVGDDPTGKDHPELLKMKSSPGQGHNQTIVNGIGRIGYMSGGHMARWVDEEVSTTFLAKAQSFIESNQKQPFFLYFALTEPHVPRMPATMFRGKSGLGLRGDAILQLDWTIGELMKQLKALNIDKNTMIVFTSDNGPVLDDGYEDGAVTMINGHLPAGPLRGGKYSALEGGTRVPFILNWPAQVKPNVSSALVSQMDLLASFSKLINQPIPSGEAGDSENLLNAFLGRSQKGRSVFVEQGGPLSIIKDGWKYISPANGAAYNKLVGIETGNSTDLQLYNLNEDMGEKHNLASKYPEKTKELAELLKAVQTNK</sequence>
<evidence type="ECO:0000313" key="6">
    <source>
        <dbReference type="Proteomes" id="UP000192678"/>
    </source>
</evidence>
<dbReference type="PANTHER" id="PTHR43751:SF6">
    <property type="entry name" value="N-ACETYLGALACTOSAMINE-6-O-SULFATASE"/>
    <property type="match status" value="1"/>
</dbReference>
<dbReference type="AlphaFoldDB" id="A0A1W2F5J8"/>
<accession>A0A1W2F5J8</accession>
<dbReference type="InterPro" id="IPR000917">
    <property type="entry name" value="Sulfatase_N"/>
</dbReference>
<feature type="domain" description="Sulfatase N-terminal" evidence="4">
    <location>
        <begin position="36"/>
        <end position="407"/>
    </location>
</feature>
<dbReference type="PANTHER" id="PTHR43751">
    <property type="entry name" value="SULFATASE"/>
    <property type="match status" value="1"/>
</dbReference>